<dbReference type="Pfam" id="PF00549">
    <property type="entry name" value="Ligase_CoA"/>
    <property type="match status" value="1"/>
</dbReference>
<dbReference type="Proteomes" id="UP001589619">
    <property type="component" value="Unassembled WGS sequence"/>
</dbReference>
<feature type="binding site" evidence="6">
    <location>
        <position position="199"/>
    </location>
    <ligand>
        <name>Mg(2+)</name>
        <dbReference type="ChEBI" id="CHEBI:18420"/>
    </ligand>
</feature>
<evidence type="ECO:0000256" key="7">
    <source>
        <dbReference type="PROSITE-ProRule" id="PRU00409"/>
    </source>
</evidence>
<keyword evidence="4 6" id="KW-0547">Nucleotide-binding</keyword>
<comment type="similarity">
    <text evidence="6">Belongs to the succinate/malate CoA ligase beta subunit family.</text>
</comment>
<keyword evidence="10" id="KW-1185">Reference proteome</keyword>
<evidence type="ECO:0000313" key="9">
    <source>
        <dbReference type="EMBL" id="MFB9754774.1"/>
    </source>
</evidence>
<dbReference type="EC" id="6.2.1.5" evidence="6"/>
<sequence length="386" mass="41313">MNIHEYQGKEVLRQYGVAVPQGKVAFTVEEAVEAAKSLGTPVVVVKAQIHAGGRGKAGGVKVAKGLDEVRTYAEQILGKVLVTHQTGPEGKEVKRLLVEQGCDIKKEYYVGVVVDRGTGRVVMMASEEGGTEIEEVAAHTPEKIFKEVIDPAIGLQPFQARKLAYAINIPTALVNKAVQFMTALYTAFVDKDCSIAEINPLVVTGDGSVMALDAKLNFDSNALYRHKDILELRDLDEEDEKEIQASKFDLSYIALDGNIGCLVNGAGLAMSTMDIIKYYGGEPANFLDVGGGATAEKVTEAFKIILSDSKVKGIFVNIFGGIMKCDVIADGVIEAAKQVGLNRPLVVRLEGTNVDLGKKKLNESGLNIVAADSMADGAQKIVSLVK</sequence>
<comment type="caution">
    <text evidence="9">The sequence shown here is derived from an EMBL/GenBank/DDBJ whole genome shotgun (WGS) entry which is preliminary data.</text>
</comment>
<dbReference type="GO" id="GO:0004775">
    <property type="term" value="F:succinate-CoA ligase (ADP-forming) activity"/>
    <property type="evidence" value="ECO:0007669"/>
    <property type="project" value="UniProtKB-EC"/>
</dbReference>
<evidence type="ECO:0000256" key="3">
    <source>
        <dbReference type="ARBA" id="ARBA00022723"/>
    </source>
</evidence>
<feature type="binding site" evidence="6">
    <location>
        <position position="102"/>
    </location>
    <ligand>
        <name>ATP</name>
        <dbReference type="ChEBI" id="CHEBI:30616"/>
    </ligand>
</feature>
<dbReference type="Gene3D" id="3.40.50.261">
    <property type="entry name" value="Succinyl-CoA synthetase domains"/>
    <property type="match status" value="1"/>
</dbReference>
<feature type="binding site" evidence="6">
    <location>
        <position position="213"/>
    </location>
    <ligand>
        <name>Mg(2+)</name>
        <dbReference type="ChEBI" id="CHEBI:18420"/>
    </ligand>
</feature>
<keyword evidence="6 7" id="KW-0067">ATP-binding</keyword>
<dbReference type="PROSITE" id="PS50975">
    <property type="entry name" value="ATP_GRASP"/>
    <property type="match status" value="1"/>
</dbReference>
<evidence type="ECO:0000259" key="8">
    <source>
        <dbReference type="PROSITE" id="PS50975"/>
    </source>
</evidence>
<dbReference type="PROSITE" id="PS01217">
    <property type="entry name" value="SUCCINYL_COA_LIG_3"/>
    <property type="match status" value="1"/>
</dbReference>
<keyword evidence="1 6" id="KW-0816">Tricarboxylic acid cycle</keyword>
<dbReference type="SUPFAM" id="SSF56059">
    <property type="entry name" value="Glutathione synthetase ATP-binding domain-like"/>
    <property type="match status" value="1"/>
</dbReference>
<dbReference type="RefSeq" id="WP_344909552.1">
    <property type="nucleotide sequence ID" value="NZ_BAAAYO010000008.1"/>
</dbReference>
<comment type="catalytic activity">
    <reaction evidence="6">
        <text>succinate + ATP + CoA = succinyl-CoA + ADP + phosphate</text>
        <dbReference type="Rhea" id="RHEA:17661"/>
        <dbReference type="ChEBI" id="CHEBI:30031"/>
        <dbReference type="ChEBI" id="CHEBI:30616"/>
        <dbReference type="ChEBI" id="CHEBI:43474"/>
        <dbReference type="ChEBI" id="CHEBI:57287"/>
        <dbReference type="ChEBI" id="CHEBI:57292"/>
        <dbReference type="ChEBI" id="CHEBI:456216"/>
        <dbReference type="EC" id="6.2.1.5"/>
    </reaction>
</comment>
<dbReference type="NCBIfam" id="TIGR01016">
    <property type="entry name" value="sucCoAbeta"/>
    <property type="match status" value="1"/>
</dbReference>
<evidence type="ECO:0000313" key="10">
    <source>
        <dbReference type="Proteomes" id="UP001589619"/>
    </source>
</evidence>
<reference evidence="9 10" key="1">
    <citation type="submission" date="2024-09" db="EMBL/GenBank/DDBJ databases">
        <authorList>
            <person name="Sun Q."/>
            <person name="Mori K."/>
        </authorList>
    </citation>
    <scope>NUCLEOTIDE SEQUENCE [LARGE SCALE GENOMIC DNA]</scope>
    <source>
        <strain evidence="9 10">JCM 12520</strain>
    </source>
</reference>
<keyword evidence="2 6" id="KW-0436">Ligase</keyword>
<name>A0ABV5W2I7_9BACL</name>
<feature type="binding site" evidence="6">
    <location>
        <begin position="53"/>
        <end position="55"/>
    </location>
    <ligand>
        <name>ATP</name>
        <dbReference type="ChEBI" id="CHEBI:30616"/>
    </ligand>
</feature>
<dbReference type="InterPro" id="IPR005809">
    <property type="entry name" value="Succ_CoA_ligase-like_bsu"/>
</dbReference>
<dbReference type="InterPro" id="IPR005811">
    <property type="entry name" value="SUCC_ACL_C"/>
</dbReference>
<organism evidence="9 10">
    <name type="scientific">Paenibacillus hodogayensis</name>
    <dbReference type="NCBI Taxonomy" id="279208"/>
    <lineage>
        <taxon>Bacteria</taxon>
        <taxon>Bacillati</taxon>
        <taxon>Bacillota</taxon>
        <taxon>Bacilli</taxon>
        <taxon>Bacillales</taxon>
        <taxon>Paenibacillaceae</taxon>
        <taxon>Paenibacillus</taxon>
    </lineage>
</organism>
<evidence type="ECO:0000256" key="4">
    <source>
        <dbReference type="ARBA" id="ARBA00022741"/>
    </source>
</evidence>
<dbReference type="NCBIfam" id="NF001913">
    <property type="entry name" value="PRK00696.1"/>
    <property type="match status" value="1"/>
</dbReference>
<comment type="cofactor">
    <cofactor evidence="6">
        <name>Mg(2+)</name>
        <dbReference type="ChEBI" id="CHEBI:18420"/>
    </cofactor>
    <text evidence="6">Binds 1 Mg(2+) ion per subunit.</text>
</comment>
<protein>
    <recommendedName>
        <fullName evidence="6">Succinate--CoA ligase [ADP-forming] subunit beta</fullName>
        <ecNumber evidence="6">6.2.1.5</ecNumber>
    </recommendedName>
    <alternativeName>
        <fullName evidence="6">Succinyl-CoA synthetase subunit beta</fullName>
        <shortName evidence="6">SCS-beta</shortName>
    </alternativeName>
</protein>
<dbReference type="InterPro" id="IPR013815">
    <property type="entry name" value="ATP_grasp_subdomain_1"/>
</dbReference>
<proteinExistence type="inferred from homology"/>
<dbReference type="InterPro" id="IPR011761">
    <property type="entry name" value="ATP-grasp"/>
</dbReference>
<accession>A0ABV5W2I7</accession>
<feature type="binding site" evidence="6">
    <location>
        <position position="46"/>
    </location>
    <ligand>
        <name>ATP</name>
        <dbReference type="ChEBI" id="CHEBI:30616"/>
    </ligand>
</feature>
<comment type="function">
    <text evidence="6">Succinyl-CoA synthetase functions in the citric acid cycle (TCA), coupling the hydrolysis of succinyl-CoA to the synthesis of either ATP or GTP and thus represents the only step of substrate-level phosphorylation in the TCA. The beta subunit provides nucleotide specificity of the enzyme and binds the substrate succinate, while the binding sites for coenzyme A and phosphate are found in the alpha subunit.</text>
</comment>
<comment type="subunit">
    <text evidence="6">Heterotetramer of two alpha and two beta subunits.</text>
</comment>
<dbReference type="Gene3D" id="3.30.1490.20">
    <property type="entry name" value="ATP-grasp fold, A domain"/>
    <property type="match status" value="1"/>
</dbReference>
<dbReference type="SUPFAM" id="SSF52210">
    <property type="entry name" value="Succinyl-CoA synthetase domains"/>
    <property type="match status" value="1"/>
</dbReference>
<dbReference type="InterPro" id="IPR013650">
    <property type="entry name" value="ATP-grasp_succ-CoA_synth-type"/>
</dbReference>
<dbReference type="PANTHER" id="PTHR11815:SF10">
    <property type="entry name" value="SUCCINATE--COA LIGASE [GDP-FORMING] SUBUNIT BETA, MITOCHONDRIAL"/>
    <property type="match status" value="1"/>
</dbReference>
<dbReference type="InterPro" id="IPR017866">
    <property type="entry name" value="Succ-CoA_synthase_bsu_CS"/>
</dbReference>
<feature type="binding site" evidence="6">
    <location>
        <position position="99"/>
    </location>
    <ligand>
        <name>ATP</name>
        <dbReference type="ChEBI" id="CHEBI:30616"/>
    </ligand>
</feature>
<dbReference type="PIRSF" id="PIRSF001554">
    <property type="entry name" value="SucCS_beta"/>
    <property type="match status" value="1"/>
</dbReference>
<dbReference type="InterPro" id="IPR016102">
    <property type="entry name" value="Succinyl-CoA_synth-like"/>
</dbReference>
<evidence type="ECO:0000256" key="2">
    <source>
        <dbReference type="ARBA" id="ARBA00022598"/>
    </source>
</evidence>
<feature type="domain" description="ATP-grasp" evidence="8">
    <location>
        <begin position="9"/>
        <end position="227"/>
    </location>
</feature>
<keyword evidence="3 6" id="KW-0479">Metal-binding</keyword>
<feature type="binding site" evidence="6">
    <location>
        <position position="107"/>
    </location>
    <ligand>
        <name>ATP</name>
        <dbReference type="ChEBI" id="CHEBI:30616"/>
    </ligand>
</feature>
<dbReference type="Pfam" id="PF08442">
    <property type="entry name" value="ATP-grasp_2"/>
    <property type="match status" value="1"/>
</dbReference>
<evidence type="ECO:0000256" key="5">
    <source>
        <dbReference type="ARBA" id="ARBA00022842"/>
    </source>
</evidence>
<dbReference type="PANTHER" id="PTHR11815">
    <property type="entry name" value="SUCCINYL-COA SYNTHETASE BETA CHAIN"/>
    <property type="match status" value="1"/>
</dbReference>
<feature type="binding site" evidence="6">
    <location>
        <position position="264"/>
    </location>
    <ligand>
        <name>substrate</name>
        <note>ligand shared with subunit alpha</note>
    </ligand>
</feature>
<comment type="catalytic activity">
    <reaction evidence="6">
        <text>GTP + succinate + CoA = succinyl-CoA + GDP + phosphate</text>
        <dbReference type="Rhea" id="RHEA:22120"/>
        <dbReference type="ChEBI" id="CHEBI:30031"/>
        <dbReference type="ChEBI" id="CHEBI:37565"/>
        <dbReference type="ChEBI" id="CHEBI:43474"/>
        <dbReference type="ChEBI" id="CHEBI:57287"/>
        <dbReference type="ChEBI" id="CHEBI:57292"/>
        <dbReference type="ChEBI" id="CHEBI:58189"/>
    </reaction>
</comment>
<gene>
    <name evidence="6 9" type="primary">sucC</name>
    <name evidence="9" type="ORF">ACFFNY_24650</name>
</gene>
<dbReference type="HAMAP" id="MF_00558">
    <property type="entry name" value="Succ_CoA_beta"/>
    <property type="match status" value="1"/>
</dbReference>
<evidence type="ECO:0000256" key="1">
    <source>
        <dbReference type="ARBA" id="ARBA00022532"/>
    </source>
</evidence>
<dbReference type="Gene3D" id="3.30.470.20">
    <property type="entry name" value="ATP-grasp fold, B domain"/>
    <property type="match status" value="1"/>
</dbReference>
<dbReference type="EMBL" id="JBHMAG010000016">
    <property type="protein sequence ID" value="MFB9754774.1"/>
    <property type="molecule type" value="Genomic_DNA"/>
</dbReference>
<evidence type="ECO:0000256" key="6">
    <source>
        <dbReference type="HAMAP-Rule" id="MF_00558"/>
    </source>
</evidence>
<feature type="binding site" evidence="6">
    <location>
        <begin position="321"/>
        <end position="323"/>
    </location>
    <ligand>
        <name>substrate</name>
        <note>ligand shared with subunit alpha</note>
    </ligand>
</feature>
<comment type="pathway">
    <text evidence="6">Carbohydrate metabolism; tricarboxylic acid cycle; succinate from succinyl-CoA (ligase route): step 1/1.</text>
</comment>
<keyword evidence="5 6" id="KW-0460">Magnesium</keyword>